<dbReference type="AlphaFoldDB" id="A0A3L6Q0F0"/>
<sequence length="410" mass="47189">MVQCMEGQDVVRLVHATLDRGQIDFQNLCTFKDQLGYGERDYYYYYKKRIGDANASVQAIDYSKDVEYMLEYMAESEERKLRGQAQPTEVRDGSNGSSATPLSQWPTHARKPKQIKGGMKMGRGCLKGLAAVAKRSKSQSQKMKIQFSENMGGPYGDNRRTFVDEVVLLTKQKAPLIGVSYWRDVSRHVKEDIAECIMDHWDLETTKNPKKKIWKVAMERYKGWQSALHAAYKAYNSYDKRIKNKPEDIDIMEWHYLKKYFATRQFKSKSSNNSQNHKQLKTSHLGGSKPFSQWSWEKRDPVTGAEPCLLEIWRTTHSTRGGEWTDEVAESIYEKVEKHEANKAAEMEQLKAAFRQELMGEFETLMAPYRQALLPEHTPETNTNTIVDEAGSTDDNIVATQIVHSQQLAK</sequence>
<proteinExistence type="predicted"/>
<name>A0A3L6Q0F0_PANMI</name>
<evidence type="ECO:0000313" key="3">
    <source>
        <dbReference type="Proteomes" id="UP000275267"/>
    </source>
</evidence>
<evidence type="ECO:0000313" key="2">
    <source>
        <dbReference type="EMBL" id="RLM69094.1"/>
    </source>
</evidence>
<comment type="caution">
    <text evidence="2">The sequence shown here is derived from an EMBL/GenBank/DDBJ whole genome shotgun (WGS) entry which is preliminary data.</text>
</comment>
<reference evidence="3" key="1">
    <citation type="journal article" date="2019" name="Nat. Commun.">
        <title>The genome of broomcorn millet.</title>
        <authorList>
            <person name="Zou C."/>
            <person name="Miki D."/>
            <person name="Li D."/>
            <person name="Tang Q."/>
            <person name="Xiao L."/>
            <person name="Rajput S."/>
            <person name="Deng P."/>
            <person name="Jia W."/>
            <person name="Huang R."/>
            <person name="Zhang M."/>
            <person name="Sun Y."/>
            <person name="Hu J."/>
            <person name="Fu X."/>
            <person name="Schnable P.S."/>
            <person name="Li F."/>
            <person name="Zhang H."/>
            <person name="Feng B."/>
            <person name="Zhu X."/>
            <person name="Liu R."/>
            <person name="Schnable J.C."/>
            <person name="Zhu J.-K."/>
            <person name="Zhang H."/>
        </authorList>
    </citation>
    <scope>NUCLEOTIDE SEQUENCE [LARGE SCALE GENOMIC DNA]</scope>
</reference>
<organism evidence="2 3">
    <name type="scientific">Panicum miliaceum</name>
    <name type="common">Proso millet</name>
    <name type="synonym">Broomcorn millet</name>
    <dbReference type="NCBI Taxonomy" id="4540"/>
    <lineage>
        <taxon>Eukaryota</taxon>
        <taxon>Viridiplantae</taxon>
        <taxon>Streptophyta</taxon>
        <taxon>Embryophyta</taxon>
        <taxon>Tracheophyta</taxon>
        <taxon>Spermatophyta</taxon>
        <taxon>Magnoliopsida</taxon>
        <taxon>Liliopsida</taxon>
        <taxon>Poales</taxon>
        <taxon>Poaceae</taxon>
        <taxon>PACMAD clade</taxon>
        <taxon>Panicoideae</taxon>
        <taxon>Panicodae</taxon>
        <taxon>Paniceae</taxon>
        <taxon>Panicinae</taxon>
        <taxon>Panicum</taxon>
        <taxon>Panicum sect. Panicum</taxon>
    </lineage>
</organism>
<evidence type="ECO:0000256" key="1">
    <source>
        <dbReference type="SAM" id="MobiDB-lite"/>
    </source>
</evidence>
<dbReference type="InterPro" id="IPR004252">
    <property type="entry name" value="Probable_transposase_24"/>
</dbReference>
<protein>
    <submittedName>
        <fullName evidence="2">Uncharacterized protein</fullName>
    </submittedName>
</protein>
<dbReference type="PANTHER" id="PTHR33499:SF43">
    <property type="entry name" value="TRANSPOSASE, PTTA_EN_SPM, PLANT"/>
    <property type="match status" value="1"/>
</dbReference>
<dbReference type="Pfam" id="PF03004">
    <property type="entry name" value="Transposase_24"/>
    <property type="match status" value="1"/>
</dbReference>
<feature type="region of interest" description="Disordered" evidence="1">
    <location>
        <begin position="79"/>
        <end position="117"/>
    </location>
</feature>
<feature type="compositionally biased region" description="Polar residues" evidence="1">
    <location>
        <begin position="94"/>
        <end position="106"/>
    </location>
</feature>
<dbReference type="OrthoDB" id="1745817at2759"/>
<keyword evidence="3" id="KW-1185">Reference proteome</keyword>
<dbReference type="Proteomes" id="UP000275267">
    <property type="component" value="Unassembled WGS sequence"/>
</dbReference>
<dbReference type="EMBL" id="PQIB02000014">
    <property type="protein sequence ID" value="RLM69094.1"/>
    <property type="molecule type" value="Genomic_DNA"/>
</dbReference>
<dbReference type="PANTHER" id="PTHR33499">
    <property type="entry name" value="OS12G0282400 PROTEIN-RELATED"/>
    <property type="match status" value="1"/>
</dbReference>
<gene>
    <name evidence="2" type="ORF">C2845_PM17G06720</name>
</gene>
<accession>A0A3L6Q0F0</accession>